<accession>M9RFT9</accession>
<dbReference type="AlphaFoldDB" id="M9RFT9"/>
<feature type="region of interest" description="Disordered" evidence="1">
    <location>
        <begin position="1"/>
        <end position="34"/>
    </location>
</feature>
<dbReference type="EMBL" id="CP003742">
    <property type="protein sequence ID" value="AGI71027.1"/>
    <property type="molecule type" value="Genomic_DNA"/>
</dbReference>
<dbReference type="KEGG" id="oar:OA238_c08110"/>
<evidence type="ECO:0000313" key="4">
    <source>
        <dbReference type="Proteomes" id="UP000004688"/>
    </source>
</evidence>
<dbReference type="InterPro" id="IPR043736">
    <property type="entry name" value="DUF5681"/>
</dbReference>
<evidence type="ECO:0000313" key="3">
    <source>
        <dbReference type="EMBL" id="AGI71027.1"/>
    </source>
</evidence>
<evidence type="ECO:0000259" key="2">
    <source>
        <dbReference type="Pfam" id="PF18932"/>
    </source>
</evidence>
<reference evidence="3 4" key="1">
    <citation type="journal article" date="2013" name="PLoS ONE">
        <title>Poles Apart: Arctic and Antarctic Octadecabacter strains Share High Genome Plasticity and a New Type of Xanthorhodopsin.</title>
        <authorList>
            <person name="Vollmers J."/>
            <person name="Voget S."/>
            <person name="Dietrich S."/>
            <person name="Gollnow K."/>
            <person name="Smits M."/>
            <person name="Meyer K."/>
            <person name="Brinkhoff T."/>
            <person name="Simon M."/>
            <person name="Daniel R."/>
        </authorList>
    </citation>
    <scope>NUCLEOTIDE SEQUENCE [LARGE SCALE GENOMIC DNA]</scope>
    <source>
        <strain evidence="3 4">238</strain>
    </source>
</reference>
<dbReference type="eggNOG" id="ENOG50343PI">
    <property type="taxonomic scope" value="Bacteria"/>
</dbReference>
<dbReference type="Proteomes" id="UP000004688">
    <property type="component" value="Chromosome"/>
</dbReference>
<feature type="domain" description="DUF5681" evidence="2">
    <location>
        <begin position="10"/>
        <end position="88"/>
    </location>
</feature>
<sequence length="187" mass="21006">MPVKKPNLTGRFKKGQSGNPKGRPKGSATAQSGSALDIIVNRTLTIRKAGEPQEVSVQEALQHQTYRKAIDGDKPSRREVLKMIRIREAYLHKQGQPTKLQASTRRMEPTDPDNANEAMLILGIASIDEVALEMDDHKPPLKLEPWAVQAALGRRRGGSKLTEKEIREIKRCTRDQDIIRWPRGTDQ</sequence>
<dbReference type="HOGENOM" id="CLU_1439686_0_0_5"/>
<name>M9RFT9_9RHOB</name>
<protein>
    <recommendedName>
        <fullName evidence="2">DUF5681 domain-containing protein</fullName>
    </recommendedName>
</protein>
<gene>
    <name evidence="3" type="ORF">OA238_c08110</name>
</gene>
<evidence type="ECO:0000256" key="1">
    <source>
        <dbReference type="SAM" id="MobiDB-lite"/>
    </source>
</evidence>
<dbReference type="Pfam" id="PF18932">
    <property type="entry name" value="DUF5681"/>
    <property type="match status" value="1"/>
</dbReference>
<proteinExistence type="predicted"/>
<organism evidence="3 4">
    <name type="scientific">Octadecabacter arcticus 238</name>
    <dbReference type="NCBI Taxonomy" id="391616"/>
    <lineage>
        <taxon>Bacteria</taxon>
        <taxon>Pseudomonadati</taxon>
        <taxon>Pseudomonadota</taxon>
        <taxon>Alphaproteobacteria</taxon>
        <taxon>Rhodobacterales</taxon>
        <taxon>Roseobacteraceae</taxon>
        <taxon>Octadecabacter</taxon>
    </lineage>
</organism>
<dbReference type="STRING" id="391616.OA238_c08110"/>
<keyword evidence="4" id="KW-1185">Reference proteome</keyword>